<organism evidence="2 3">
    <name type="scientific">Halobacterium jilantaiense</name>
    <dbReference type="NCBI Taxonomy" id="355548"/>
    <lineage>
        <taxon>Archaea</taxon>
        <taxon>Methanobacteriati</taxon>
        <taxon>Methanobacteriota</taxon>
        <taxon>Stenosarchaea group</taxon>
        <taxon>Halobacteria</taxon>
        <taxon>Halobacteriales</taxon>
        <taxon>Halobacteriaceae</taxon>
        <taxon>Halobacterium</taxon>
    </lineage>
</organism>
<evidence type="ECO:0008006" key="4">
    <source>
        <dbReference type="Google" id="ProtNLM"/>
    </source>
</evidence>
<feature type="transmembrane region" description="Helical" evidence="1">
    <location>
        <begin position="76"/>
        <end position="98"/>
    </location>
</feature>
<protein>
    <recommendedName>
        <fullName evidence="4">Dolichyl-phosphate-mannose-protein mannosyltransferase</fullName>
    </recommendedName>
</protein>
<keyword evidence="1" id="KW-0472">Membrane</keyword>
<feature type="transmembrane region" description="Helical" evidence="1">
    <location>
        <begin position="452"/>
        <end position="472"/>
    </location>
</feature>
<feature type="transmembrane region" description="Helical" evidence="1">
    <location>
        <begin position="241"/>
        <end position="260"/>
    </location>
</feature>
<dbReference type="AlphaFoldDB" id="A0A1I0MQR7"/>
<dbReference type="OrthoDB" id="137309at2157"/>
<dbReference type="STRING" id="355548.SAMN04487945_0273"/>
<evidence type="ECO:0000313" key="3">
    <source>
        <dbReference type="Proteomes" id="UP000198518"/>
    </source>
</evidence>
<dbReference type="EMBL" id="FOJA01000001">
    <property type="protein sequence ID" value="SEV90641.1"/>
    <property type="molecule type" value="Genomic_DNA"/>
</dbReference>
<dbReference type="RefSeq" id="WP_089667353.1">
    <property type="nucleotide sequence ID" value="NZ_FOJA01000001.1"/>
</dbReference>
<name>A0A1I0MQR7_9EURY</name>
<feature type="transmembrane region" description="Helical" evidence="1">
    <location>
        <begin position="295"/>
        <end position="312"/>
    </location>
</feature>
<feature type="transmembrane region" description="Helical" evidence="1">
    <location>
        <begin position="146"/>
        <end position="165"/>
    </location>
</feature>
<accession>A0A1I0MQR7</accession>
<keyword evidence="1" id="KW-1133">Transmembrane helix</keyword>
<feature type="transmembrane region" description="Helical" evidence="1">
    <location>
        <begin position="201"/>
        <end position="220"/>
    </location>
</feature>
<gene>
    <name evidence="2" type="ORF">SAMN04487945_0273</name>
</gene>
<keyword evidence="3" id="KW-1185">Reference proteome</keyword>
<keyword evidence="1" id="KW-0812">Transmembrane</keyword>
<proteinExistence type="predicted"/>
<evidence type="ECO:0000313" key="2">
    <source>
        <dbReference type="EMBL" id="SEV90641.1"/>
    </source>
</evidence>
<feature type="transmembrane region" description="Helical" evidence="1">
    <location>
        <begin position="45"/>
        <end position="64"/>
    </location>
</feature>
<feature type="transmembrane region" description="Helical" evidence="1">
    <location>
        <begin position="418"/>
        <end position="440"/>
    </location>
</feature>
<reference evidence="2 3" key="1">
    <citation type="submission" date="2016-10" db="EMBL/GenBank/DDBJ databases">
        <authorList>
            <person name="de Groot N.N."/>
        </authorList>
    </citation>
    <scope>NUCLEOTIDE SEQUENCE [LARGE SCALE GENOMIC DNA]</scope>
    <source>
        <strain evidence="2 3">CGMCC 1.5337</strain>
    </source>
</reference>
<feature type="transmembrane region" description="Helical" evidence="1">
    <location>
        <begin position="266"/>
        <end position="283"/>
    </location>
</feature>
<feature type="transmembrane region" description="Helical" evidence="1">
    <location>
        <begin position="357"/>
        <end position="379"/>
    </location>
</feature>
<sequence>MARLTHRLAKLALAAALVAFTAGVWAAHRAPTTGYELSLYAATPDATWVGVGTALVVGGAVALTAPRDGRLHDAGLVAVGAAGLTVFALPVLRGYAYYGGGDSLTHLGWASELADGSLAVTELLYPGVHTTSVFVAEAAGVGLPRAIMYVVLVAVPLVYLLFVPLTVQVLGGGRRALAAGLLAAALFVPVNNVSVHPVAHPTSQAIMLSAFVLYLLLSYVSGPSATSTTASPAPSGSRSRFDGVSGLGVLLAAAGVAVVLVHPQQAVNLALVFVAVAALRAVLRRWTDGPATRHRGIYAQTGVLVVALAAWAPRFERVGGATEATFGSLLASGATAGEVVSQRSTSLTEVGGSIGELFVKLFLPATVLSALAAGLVAFVAYRRLRSDDDTLAGYVVAGMVPLAGAFLVMFAADIGDQYFRYLGFLMVPVTVLGAAAAARLADGLDAQSGRRVGTVVAVVLLVGLVPVGVLAVHPSPYMYQANSQVADTEFNGYSNTFDAREENVPFAGVRGGPRRFVDYHYGTEYTDEQLEFPGDRTGIPEGVFAAGNYTSAYEADRYLTVTRGAYLREVVMWRSFRYPQSGFAALDATPGVNRVRANGGFTLYRVDAE</sequence>
<feature type="transmembrane region" description="Helical" evidence="1">
    <location>
        <begin position="177"/>
        <end position="195"/>
    </location>
</feature>
<feature type="transmembrane region" description="Helical" evidence="1">
    <location>
        <begin position="391"/>
        <end position="412"/>
    </location>
</feature>
<dbReference type="Proteomes" id="UP000198518">
    <property type="component" value="Unassembled WGS sequence"/>
</dbReference>
<evidence type="ECO:0000256" key="1">
    <source>
        <dbReference type="SAM" id="Phobius"/>
    </source>
</evidence>